<evidence type="ECO:0000259" key="3">
    <source>
        <dbReference type="PROSITE" id="PS51635"/>
    </source>
</evidence>
<dbReference type="AlphaFoldDB" id="A0A9W6L506"/>
<dbReference type="InterPro" id="IPR016035">
    <property type="entry name" value="Acyl_Trfase/lysoPLipase"/>
</dbReference>
<dbReference type="PROSITE" id="PS51635">
    <property type="entry name" value="PNPLA"/>
    <property type="match status" value="1"/>
</dbReference>
<dbReference type="GO" id="GO:0016042">
    <property type="term" value="P:lipid catabolic process"/>
    <property type="evidence" value="ECO:0007669"/>
    <property type="project" value="UniProtKB-UniRule"/>
</dbReference>
<gene>
    <name evidence="4" type="ORF">GCM10017577_33420</name>
</gene>
<dbReference type="Proteomes" id="UP001143463">
    <property type="component" value="Unassembled WGS sequence"/>
</dbReference>
<sequence length="426" mass="45825">MTGGRPRRIALACQGGGSHTAFTAGVLARLLRADALRDHEIVGLSGTSGGAICALLAWVGLRDGDRERAARLLEEFWRDNSARSPIARLQNVGMVAAGALQGLGLAPGISPYAIPRALGGMDQFRALLSRHVDFGALTVDSAGEHPMLLLGAVDVLSGRFRAFNSRQDRITADAVIASAAIPTLFRAVRTHGGTYWDGLFSQNPPVRDLLATRPDELWVVQINAPAIEREPRTLIEIGDRRNGLAGNLSLHQELGFIETIDRMLADGDLLPDRGYIHTTVRIVEMPSTVLPRLIGSASKLNRDVLFLDGLQAKGREQADRFLAALAFEHAVDARDADAVRAATTEEARLVSVAPFRDRADEPLRGHIPALLDGTFTIDPTRKQVAGDRATWTLRLHDGPAAAGQAEAEFTDGRVSGLRLGPVPAER</sequence>
<protein>
    <recommendedName>
        <fullName evidence="3">PNPLA domain-containing protein</fullName>
    </recommendedName>
</protein>
<keyword evidence="1 2" id="KW-0443">Lipid metabolism</keyword>
<evidence type="ECO:0000313" key="4">
    <source>
        <dbReference type="EMBL" id="GLL12201.1"/>
    </source>
</evidence>
<dbReference type="EMBL" id="BSFQ01000012">
    <property type="protein sequence ID" value="GLL12201.1"/>
    <property type="molecule type" value="Genomic_DNA"/>
</dbReference>
<feature type="domain" description="PNPLA" evidence="3">
    <location>
        <begin position="11"/>
        <end position="210"/>
    </location>
</feature>
<evidence type="ECO:0000313" key="5">
    <source>
        <dbReference type="Proteomes" id="UP001143463"/>
    </source>
</evidence>
<feature type="short sequence motif" description="GXSXG" evidence="2">
    <location>
        <begin position="46"/>
        <end position="50"/>
    </location>
</feature>
<comment type="caution">
    <text evidence="4">The sequence shown here is derived from an EMBL/GenBank/DDBJ whole genome shotgun (WGS) entry which is preliminary data.</text>
</comment>
<organism evidence="4 5">
    <name type="scientific">Pseudonocardia halophobica</name>
    <dbReference type="NCBI Taxonomy" id="29401"/>
    <lineage>
        <taxon>Bacteria</taxon>
        <taxon>Bacillati</taxon>
        <taxon>Actinomycetota</taxon>
        <taxon>Actinomycetes</taxon>
        <taxon>Pseudonocardiales</taxon>
        <taxon>Pseudonocardiaceae</taxon>
        <taxon>Pseudonocardia</taxon>
    </lineage>
</organism>
<dbReference type="SUPFAM" id="SSF52151">
    <property type="entry name" value="FabD/lysophospholipase-like"/>
    <property type="match status" value="1"/>
</dbReference>
<keyword evidence="5" id="KW-1185">Reference proteome</keyword>
<dbReference type="Pfam" id="PF01734">
    <property type="entry name" value="Patatin"/>
    <property type="match status" value="1"/>
</dbReference>
<feature type="active site" description="Nucleophile" evidence="2">
    <location>
        <position position="48"/>
    </location>
</feature>
<dbReference type="InterPro" id="IPR002641">
    <property type="entry name" value="PNPLA_dom"/>
</dbReference>
<feature type="active site" description="Proton acceptor" evidence="2">
    <location>
        <position position="197"/>
    </location>
</feature>
<dbReference type="RefSeq" id="WP_051737460.1">
    <property type="nucleotide sequence ID" value="NZ_BAAAUZ010000020.1"/>
</dbReference>
<name>A0A9W6L506_9PSEU</name>
<reference evidence="4" key="2">
    <citation type="submission" date="2023-01" db="EMBL/GenBank/DDBJ databases">
        <authorList>
            <person name="Sun Q."/>
            <person name="Evtushenko L."/>
        </authorList>
    </citation>
    <scope>NUCLEOTIDE SEQUENCE</scope>
    <source>
        <strain evidence="4">VKM Ac-1069</strain>
    </source>
</reference>
<proteinExistence type="predicted"/>
<evidence type="ECO:0000256" key="1">
    <source>
        <dbReference type="ARBA" id="ARBA00023098"/>
    </source>
</evidence>
<dbReference type="Gene3D" id="3.40.1090.10">
    <property type="entry name" value="Cytosolic phospholipase A2 catalytic domain"/>
    <property type="match status" value="2"/>
</dbReference>
<dbReference type="GO" id="GO:0016787">
    <property type="term" value="F:hydrolase activity"/>
    <property type="evidence" value="ECO:0007669"/>
    <property type="project" value="UniProtKB-UniRule"/>
</dbReference>
<accession>A0A9W6L506</accession>
<comment type="caution">
    <text evidence="2">Lacks conserved residue(s) required for the propagation of feature annotation.</text>
</comment>
<keyword evidence="2" id="KW-0378">Hydrolase</keyword>
<keyword evidence="2" id="KW-0442">Lipid degradation</keyword>
<reference evidence="4" key="1">
    <citation type="journal article" date="2014" name="Int. J. Syst. Evol. Microbiol.">
        <title>Complete genome sequence of Corynebacterium casei LMG S-19264T (=DSM 44701T), isolated from a smear-ripened cheese.</title>
        <authorList>
            <consortium name="US DOE Joint Genome Institute (JGI-PGF)"/>
            <person name="Walter F."/>
            <person name="Albersmeier A."/>
            <person name="Kalinowski J."/>
            <person name="Ruckert C."/>
        </authorList>
    </citation>
    <scope>NUCLEOTIDE SEQUENCE</scope>
    <source>
        <strain evidence="4">VKM Ac-1069</strain>
    </source>
</reference>
<evidence type="ECO:0000256" key="2">
    <source>
        <dbReference type="PROSITE-ProRule" id="PRU01161"/>
    </source>
</evidence>